<organism evidence="2 3">
    <name type="scientific">Paenibacillus germinis</name>
    <dbReference type="NCBI Taxonomy" id="2654979"/>
    <lineage>
        <taxon>Bacteria</taxon>
        <taxon>Bacillati</taxon>
        <taxon>Bacillota</taxon>
        <taxon>Bacilli</taxon>
        <taxon>Bacillales</taxon>
        <taxon>Paenibacillaceae</taxon>
        <taxon>Paenibacillus</taxon>
    </lineage>
</organism>
<dbReference type="InterPro" id="IPR035461">
    <property type="entry name" value="GmhA/DiaA"/>
</dbReference>
<comment type="caution">
    <text evidence="2">The sequence shown here is derived from an EMBL/GenBank/DDBJ whole genome shotgun (WGS) entry which is preliminary data.</text>
</comment>
<name>A0ABX1YXT7_9BACL</name>
<dbReference type="Gene3D" id="3.40.50.10490">
    <property type="entry name" value="Glucose-6-phosphate isomerase like protein, domain 1"/>
    <property type="match status" value="1"/>
</dbReference>
<dbReference type="PROSITE" id="PS51464">
    <property type="entry name" value="SIS"/>
    <property type="match status" value="1"/>
</dbReference>
<dbReference type="Pfam" id="PF13580">
    <property type="entry name" value="SIS_2"/>
    <property type="match status" value="1"/>
</dbReference>
<evidence type="ECO:0000313" key="3">
    <source>
        <dbReference type="Proteomes" id="UP000658690"/>
    </source>
</evidence>
<keyword evidence="3" id="KW-1185">Reference proteome</keyword>
<dbReference type="InterPro" id="IPR050099">
    <property type="entry name" value="SIS_GmhA/DiaA_subfam"/>
</dbReference>
<accession>A0ABX1YXT7</accession>
<dbReference type="InterPro" id="IPR001347">
    <property type="entry name" value="SIS_dom"/>
</dbReference>
<feature type="domain" description="SIS" evidence="1">
    <location>
        <begin position="29"/>
        <end position="210"/>
    </location>
</feature>
<dbReference type="Proteomes" id="UP000658690">
    <property type="component" value="Unassembled WGS sequence"/>
</dbReference>
<dbReference type="CDD" id="cd05006">
    <property type="entry name" value="SIS_GmhA"/>
    <property type="match status" value="1"/>
</dbReference>
<dbReference type="Pfam" id="PF01380">
    <property type="entry name" value="SIS"/>
    <property type="match status" value="1"/>
</dbReference>
<dbReference type="SUPFAM" id="SSF53697">
    <property type="entry name" value="SIS domain"/>
    <property type="match status" value="1"/>
</dbReference>
<protein>
    <submittedName>
        <fullName evidence="2">SIS domain-containing protein</fullName>
    </submittedName>
</protein>
<sequence>MNAILRLMTTRYPELNECLPDIELGYELLYNSFHQNGKLLLCGNGGSAADCEHVVGELMKGFMSNRPLPALVSSQFEREFPGEGVGLAERLQGALPAISLISHTALISAYANDVAPEMIFAQQVYGYGRPGDVLIAFSTSGNSLNVLRGLQVAKVQGLKTIGFTGSSGGKMKSLCDVTICVPWERTSDIQERHLPIYHALCSMLEEAFFPS</sequence>
<evidence type="ECO:0000313" key="2">
    <source>
        <dbReference type="EMBL" id="NOU85364.1"/>
    </source>
</evidence>
<dbReference type="RefSeq" id="WP_171688680.1">
    <property type="nucleotide sequence ID" value="NZ_WHOC01000028.1"/>
</dbReference>
<proteinExistence type="predicted"/>
<gene>
    <name evidence="2" type="ORF">GC102_06165</name>
</gene>
<dbReference type="PANTHER" id="PTHR30390">
    <property type="entry name" value="SEDOHEPTULOSE 7-PHOSPHATE ISOMERASE / DNAA INITIATOR-ASSOCIATING FACTOR FOR REPLICATION INITIATION"/>
    <property type="match status" value="1"/>
</dbReference>
<reference evidence="2 3" key="1">
    <citation type="submission" date="2019-10" db="EMBL/GenBank/DDBJ databases">
        <title>Description of Paenibacillus choica sp. nov.</title>
        <authorList>
            <person name="Carlier A."/>
            <person name="Qi S."/>
        </authorList>
    </citation>
    <scope>NUCLEOTIDE SEQUENCE [LARGE SCALE GENOMIC DNA]</scope>
    <source>
        <strain evidence="2 3">LMG 31460</strain>
    </source>
</reference>
<evidence type="ECO:0000259" key="1">
    <source>
        <dbReference type="PROSITE" id="PS51464"/>
    </source>
</evidence>
<dbReference type="EMBL" id="WHOC01000028">
    <property type="protein sequence ID" value="NOU85364.1"/>
    <property type="molecule type" value="Genomic_DNA"/>
</dbReference>
<dbReference type="InterPro" id="IPR046348">
    <property type="entry name" value="SIS_dom_sf"/>
</dbReference>